<protein>
    <submittedName>
        <fullName evidence="1">Addiction module protein</fullName>
    </submittedName>
</protein>
<organism evidence="1 2">
    <name type="scientific">Luteolibacter yonseiensis</name>
    <dbReference type="NCBI Taxonomy" id="1144680"/>
    <lineage>
        <taxon>Bacteria</taxon>
        <taxon>Pseudomonadati</taxon>
        <taxon>Verrucomicrobiota</taxon>
        <taxon>Verrucomicrobiia</taxon>
        <taxon>Verrucomicrobiales</taxon>
        <taxon>Verrucomicrobiaceae</taxon>
        <taxon>Luteolibacter</taxon>
    </lineage>
</organism>
<sequence length="69" mass="7969">MNAAEVSQPTLREKIQIMETIWEDFRARADSFGISHDQKNLLNSRRDRIRTGEATILDWDSVKHTIGQA</sequence>
<dbReference type="Proteomes" id="UP000600139">
    <property type="component" value="Unassembled WGS sequence"/>
</dbReference>
<dbReference type="RefSeq" id="WP_200351868.1">
    <property type="nucleotide sequence ID" value="NZ_BAABHZ010000006.1"/>
</dbReference>
<dbReference type="EMBL" id="JAENIK010000011">
    <property type="protein sequence ID" value="MBK1816945.1"/>
    <property type="molecule type" value="Genomic_DNA"/>
</dbReference>
<name>A0A934R7M4_9BACT</name>
<reference evidence="1" key="1">
    <citation type="submission" date="2021-01" db="EMBL/GenBank/DDBJ databases">
        <title>Modified the classification status of verrucomicrobia.</title>
        <authorList>
            <person name="Feng X."/>
        </authorList>
    </citation>
    <scope>NUCLEOTIDE SEQUENCE</scope>
    <source>
        <strain evidence="1">JCM 18052</strain>
    </source>
</reference>
<comment type="caution">
    <text evidence="1">The sequence shown here is derived from an EMBL/GenBank/DDBJ whole genome shotgun (WGS) entry which is preliminary data.</text>
</comment>
<dbReference type="Pfam" id="PF09720">
    <property type="entry name" value="Unstab_antitox"/>
    <property type="match status" value="1"/>
</dbReference>
<keyword evidence="2" id="KW-1185">Reference proteome</keyword>
<evidence type="ECO:0000313" key="2">
    <source>
        <dbReference type="Proteomes" id="UP000600139"/>
    </source>
</evidence>
<evidence type="ECO:0000313" key="1">
    <source>
        <dbReference type="EMBL" id="MBK1816945.1"/>
    </source>
</evidence>
<proteinExistence type="predicted"/>
<gene>
    <name evidence="1" type="ORF">JIN84_15065</name>
</gene>
<accession>A0A934R7M4</accession>
<dbReference type="InterPro" id="IPR013406">
    <property type="entry name" value="CHP02574_addiction_mod"/>
</dbReference>
<dbReference type="AlphaFoldDB" id="A0A934R7M4"/>